<dbReference type="AlphaFoldDB" id="A0A4Q9GRX2"/>
<dbReference type="Gene3D" id="3.10.180.10">
    <property type="entry name" value="2,3-Dihydroxybiphenyl 1,2-Dioxygenase, domain 1"/>
    <property type="match status" value="1"/>
</dbReference>
<dbReference type="InterPro" id="IPR037523">
    <property type="entry name" value="VOC_core"/>
</dbReference>
<dbReference type="RefSeq" id="WP_130983105.1">
    <property type="nucleotide sequence ID" value="NZ_SISG01000002.1"/>
</dbReference>
<evidence type="ECO:0000313" key="3">
    <source>
        <dbReference type="Proteomes" id="UP000294194"/>
    </source>
</evidence>
<dbReference type="PROSITE" id="PS51819">
    <property type="entry name" value="VOC"/>
    <property type="match status" value="1"/>
</dbReference>
<dbReference type="InterPro" id="IPR029068">
    <property type="entry name" value="Glyas_Bleomycin-R_OHBP_Dase"/>
</dbReference>
<protein>
    <submittedName>
        <fullName evidence="2">VOC family protein</fullName>
    </submittedName>
</protein>
<dbReference type="InterPro" id="IPR004360">
    <property type="entry name" value="Glyas_Fos-R_dOase_dom"/>
</dbReference>
<name>A0A4Q9GRX2_9MICO</name>
<organism evidence="2 3">
    <name type="scientific">Glaciihabitans arcticus</name>
    <dbReference type="NCBI Taxonomy" id="2668039"/>
    <lineage>
        <taxon>Bacteria</taxon>
        <taxon>Bacillati</taxon>
        <taxon>Actinomycetota</taxon>
        <taxon>Actinomycetes</taxon>
        <taxon>Micrococcales</taxon>
        <taxon>Microbacteriaceae</taxon>
        <taxon>Glaciihabitans</taxon>
    </lineage>
</organism>
<dbReference type="Pfam" id="PF00903">
    <property type="entry name" value="Glyoxalase"/>
    <property type="match status" value="1"/>
</dbReference>
<dbReference type="EMBL" id="SISG01000002">
    <property type="protein sequence ID" value="TBN55534.1"/>
    <property type="molecule type" value="Genomic_DNA"/>
</dbReference>
<sequence>MTAVSGPGFISLQVRDVPASATFYEEYLGFTRQAGPPNAVVFDAKPASFAVRPPLPGVDLGSVHQLGLGVGIWLHAPEAQQVHDRLVADGYTITAPPIDGPFGRQFTFADPDGYQITLHDLLK</sequence>
<dbReference type="SUPFAM" id="SSF54593">
    <property type="entry name" value="Glyoxalase/Bleomycin resistance protein/Dihydroxybiphenyl dioxygenase"/>
    <property type="match status" value="1"/>
</dbReference>
<proteinExistence type="predicted"/>
<feature type="domain" description="VOC" evidence="1">
    <location>
        <begin position="6"/>
        <end position="121"/>
    </location>
</feature>
<reference evidence="3" key="1">
    <citation type="submission" date="2019-02" db="EMBL/GenBank/DDBJ databases">
        <title>Glaciihabitans arcticus sp. nov., a psychrotolerant bacterium isolated from polar soil.</title>
        <authorList>
            <person name="Dahal R.H."/>
        </authorList>
    </citation>
    <scope>NUCLEOTIDE SEQUENCE [LARGE SCALE GENOMIC DNA]</scope>
    <source>
        <strain evidence="3">RP-3-7</strain>
    </source>
</reference>
<dbReference type="CDD" id="cd06587">
    <property type="entry name" value="VOC"/>
    <property type="match status" value="1"/>
</dbReference>
<gene>
    <name evidence="2" type="ORF">EYE40_15155</name>
</gene>
<keyword evidence="3" id="KW-1185">Reference proteome</keyword>
<dbReference type="Proteomes" id="UP000294194">
    <property type="component" value="Unassembled WGS sequence"/>
</dbReference>
<evidence type="ECO:0000313" key="2">
    <source>
        <dbReference type="EMBL" id="TBN55534.1"/>
    </source>
</evidence>
<comment type="caution">
    <text evidence="2">The sequence shown here is derived from an EMBL/GenBank/DDBJ whole genome shotgun (WGS) entry which is preliminary data.</text>
</comment>
<accession>A0A4Q9GRX2</accession>
<evidence type="ECO:0000259" key="1">
    <source>
        <dbReference type="PROSITE" id="PS51819"/>
    </source>
</evidence>